<accession>A0A2X3IEZ0</accession>
<reference evidence="2 3" key="1">
    <citation type="submission" date="2018-06" db="EMBL/GenBank/DDBJ databases">
        <authorList>
            <consortium name="Pathogen Informatics"/>
            <person name="Doyle S."/>
        </authorList>
    </citation>
    <scope>NUCLEOTIDE SEQUENCE [LARGE SCALE GENOMIC DNA]</scope>
    <source>
        <strain evidence="2 3">NCTC8081</strain>
    </source>
</reference>
<dbReference type="EMBL" id="UAWO01000007">
    <property type="protein sequence ID" value="SQC85496.1"/>
    <property type="molecule type" value="Genomic_DNA"/>
</dbReference>
<dbReference type="InterPro" id="IPR021683">
    <property type="entry name" value="DUF3267"/>
</dbReference>
<sequence length="202" mass="23675">MKYIKNIPKKDIKEYNEMINHGWIPLKEPKSLVLSTVISIPIAIFCIYLSLIPFYILNNYFITMLKKLVFSNYFIVNINLQYIVVIYIYIFIHEIIHLIFIPNFINSKCTFISLKFWGGFVYTEEKMSKFRFLVITVMPFIVLSFIMPFFMIYLGFSKPLILALLLINSAGSSVDILNFFLVLMQVPNGSTIKNLGLRTFFK</sequence>
<keyword evidence="1" id="KW-0812">Transmembrane</keyword>
<feature type="transmembrane region" description="Helical" evidence="1">
    <location>
        <begin position="160"/>
        <end position="183"/>
    </location>
</feature>
<protein>
    <submittedName>
        <fullName evidence="2">Protein of uncharacterized function (DUF3267)</fullName>
    </submittedName>
</protein>
<dbReference type="Pfam" id="PF11667">
    <property type="entry name" value="DUF3267"/>
    <property type="match status" value="1"/>
</dbReference>
<name>A0A2X3IEZ0_CLOPF</name>
<dbReference type="RefSeq" id="WP_111946643.1">
    <property type="nucleotide sequence ID" value="NZ_CATNYA010000013.1"/>
</dbReference>
<feature type="transmembrane region" description="Helical" evidence="1">
    <location>
        <begin position="69"/>
        <end position="92"/>
    </location>
</feature>
<keyword evidence="1" id="KW-1133">Transmembrane helix</keyword>
<feature type="transmembrane region" description="Helical" evidence="1">
    <location>
        <begin position="130"/>
        <end position="154"/>
    </location>
</feature>
<evidence type="ECO:0000313" key="2">
    <source>
        <dbReference type="EMBL" id="SQC85496.1"/>
    </source>
</evidence>
<organism evidence="2 3">
    <name type="scientific">Clostridium perfringens</name>
    <dbReference type="NCBI Taxonomy" id="1502"/>
    <lineage>
        <taxon>Bacteria</taxon>
        <taxon>Bacillati</taxon>
        <taxon>Bacillota</taxon>
        <taxon>Clostridia</taxon>
        <taxon>Eubacteriales</taxon>
        <taxon>Clostridiaceae</taxon>
        <taxon>Clostridium</taxon>
    </lineage>
</organism>
<keyword evidence="1" id="KW-0472">Membrane</keyword>
<gene>
    <name evidence="2" type="ORF">NCTC8081_03289</name>
</gene>
<feature type="transmembrane region" description="Helical" evidence="1">
    <location>
        <begin position="98"/>
        <end position="118"/>
    </location>
</feature>
<feature type="transmembrane region" description="Helical" evidence="1">
    <location>
        <begin position="32"/>
        <end position="57"/>
    </location>
</feature>
<evidence type="ECO:0000313" key="3">
    <source>
        <dbReference type="Proteomes" id="UP000250234"/>
    </source>
</evidence>
<dbReference type="Proteomes" id="UP000250234">
    <property type="component" value="Unassembled WGS sequence"/>
</dbReference>
<evidence type="ECO:0000256" key="1">
    <source>
        <dbReference type="SAM" id="Phobius"/>
    </source>
</evidence>
<proteinExistence type="predicted"/>
<dbReference type="AlphaFoldDB" id="A0A2X3IEZ0"/>